<evidence type="ECO:0000259" key="8">
    <source>
        <dbReference type="PROSITE" id="PS51782"/>
    </source>
</evidence>
<keyword evidence="3 7" id="KW-0732">Signal</keyword>
<comment type="similarity">
    <text evidence="1">Belongs to the peptidase C40 family.</text>
</comment>
<dbReference type="SUPFAM" id="SSF54001">
    <property type="entry name" value="Cysteine proteinases"/>
    <property type="match status" value="1"/>
</dbReference>
<dbReference type="GO" id="GO:0008234">
    <property type="term" value="F:cysteine-type peptidase activity"/>
    <property type="evidence" value="ECO:0007669"/>
    <property type="project" value="UniProtKB-KW"/>
</dbReference>
<dbReference type="InterPro" id="IPR051202">
    <property type="entry name" value="Peptidase_C40"/>
</dbReference>
<keyword evidence="6" id="KW-0788">Thiol protease</keyword>
<dbReference type="Gene3D" id="3.90.1720.10">
    <property type="entry name" value="endopeptidase domain like (from Nostoc punctiforme)"/>
    <property type="match status" value="1"/>
</dbReference>
<evidence type="ECO:0000256" key="7">
    <source>
        <dbReference type="SAM" id="SignalP"/>
    </source>
</evidence>
<feature type="signal peptide" evidence="7">
    <location>
        <begin position="1"/>
        <end position="20"/>
    </location>
</feature>
<dbReference type="GO" id="GO:0006508">
    <property type="term" value="P:proteolysis"/>
    <property type="evidence" value="ECO:0007669"/>
    <property type="project" value="UniProtKB-KW"/>
</dbReference>
<keyword evidence="4" id="KW-0677">Repeat</keyword>
<evidence type="ECO:0000256" key="4">
    <source>
        <dbReference type="ARBA" id="ARBA00022737"/>
    </source>
</evidence>
<gene>
    <name evidence="10" type="ORF">DPN68_05435</name>
</gene>
<sequence>MIFKKQLFFLFFFSVTFVFSQETIKHKVVSGESIYAIAKKYKVTEADIYQLNPKVKDAVLQLNSIILIPNKSKNNKQKAKDVVGVEEHIVQKGETLFSISKKHNISIGKLKERNPNLNDRGLQIGAKINLKPIESSQVAVASTTNSIGNDVDFHIVQPKETKFGIAKKYGLTITELEALNPEIVSNLPVGFQLVLKTGIANSKPNEIVVQNENLVSEEESEDDSLAVFVEETDTKEIVDVTPMSLDNTFKADFIISTASQNLGTPYRSGGTSSNGFDCSGLVCTTFEKANVKLPRSSHEMANVGIKIHKSKAQKGDLIFFRTRGSRISHVGLITEITENDIKFIHSSTSSGVIISSINEEYYKKRFVQINRVLN</sequence>
<reference evidence="10 11" key="1">
    <citation type="submission" date="2018-06" db="EMBL/GenBank/DDBJ databases">
        <title>Flavobacterium tibetense sp. nov., isolated from a wetland YonghuCo on Tibetan Plateau.</title>
        <authorList>
            <person name="Xing P."/>
            <person name="Phurbu D."/>
            <person name="Lu H."/>
        </authorList>
    </citation>
    <scope>NUCLEOTIDE SEQUENCE [LARGE SCALE GENOMIC DNA]</scope>
    <source>
        <strain evidence="10 11">YH5</strain>
    </source>
</reference>
<evidence type="ECO:0000256" key="3">
    <source>
        <dbReference type="ARBA" id="ARBA00022729"/>
    </source>
</evidence>
<feature type="chain" id="PRO_5016586468" evidence="7">
    <location>
        <begin position="21"/>
        <end position="374"/>
    </location>
</feature>
<dbReference type="SUPFAM" id="SSF54106">
    <property type="entry name" value="LysM domain"/>
    <property type="match status" value="3"/>
</dbReference>
<dbReference type="InterPro" id="IPR000064">
    <property type="entry name" value="NLP_P60_dom"/>
</dbReference>
<feature type="domain" description="LysM" evidence="8">
    <location>
        <begin position="24"/>
        <end position="68"/>
    </location>
</feature>
<feature type="domain" description="LysM" evidence="8">
    <location>
        <begin position="152"/>
        <end position="195"/>
    </location>
</feature>
<dbReference type="CDD" id="cd00118">
    <property type="entry name" value="LysM"/>
    <property type="match status" value="3"/>
</dbReference>
<dbReference type="AlphaFoldDB" id="A0A365P2S9"/>
<dbReference type="EMBL" id="QLST01000005">
    <property type="protein sequence ID" value="RBA28831.1"/>
    <property type="molecule type" value="Genomic_DNA"/>
</dbReference>
<evidence type="ECO:0000313" key="11">
    <source>
        <dbReference type="Proteomes" id="UP000253319"/>
    </source>
</evidence>
<dbReference type="RefSeq" id="WP_113988632.1">
    <property type="nucleotide sequence ID" value="NZ_QLST01000005.1"/>
</dbReference>
<dbReference type="PROSITE" id="PS51935">
    <property type="entry name" value="NLPC_P60"/>
    <property type="match status" value="1"/>
</dbReference>
<evidence type="ECO:0000256" key="1">
    <source>
        <dbReference type="ARBA" id="ARBA00007074"/>
    </source>
</evidence>
<proteinExistence type="inferred from homology"/>
<feature type="domain" description="NlpC/P60" evidence="9">
    <location>
        <begin position="248"/>
        <end position="373"/>
    </location>
</feature>
<dbReference type="Proteomes" id="UP000253319">
    <property type="component" value="Unassembled WGS sequence"/>
</dbReference>
<dbReference type="InterPro" id="IPR038765">
    <property type="entry name" value="Papain-like_cys_pep_sf"/>
</dbReference>
<comment type="caution">
    <text evidence="10">The sequence shown here is derived from an EMBL/GenBank/DDBJ whole genome shotgun (WGS) entry which is preliminary data.</text>
</comment>
<keyword evidence="2" id="KW-0645">Protease</keyword>
<organism evidence="10 11">
    <name type="scientific">Flavobacterium tibetense</name>
    <dbReference type="NCBI Taxonomy" id="2233533"/>
    <lineage>
        <taxon>Bacteria</taxon>
        <taxon>Pseudomonadati</taxon>
        <taxon>Bacteroidota</taxon>
        <taxon>Flavobacteriia</taxon>
        <taxon>Flavobacteriales</taxon>
        <taxon>Flavobacteriaceae</taxon>
        <taxon>Flavobacterium</taxon>
    </lineage>
</organism>
<accession>A0A365P2S9</accession>
<evidence type="ECO:0000256" key="5">
    <source>
        <dbReference type="ARBA" id="ARBA00022801"/>
    </source>
</evidence>
<dbReference type="OrthoDB" id="9807055at2"/>
<evidence type="ECO:0000256" key="2">
    <source>
        <dbReference type="ARBA" id="ARBA00022670"/>
    </source>
</evidence>
<dbReference type="InterPro" id="IPR018392">
    <property type="entry name" value="LysM"/>
</dbReference>
<dbReference type="Pfam" id="PF00877">
    <property type="entry name" value="NLPC_P60"/>
    <property type="match status" value="1"/>
</dbReference>
<dbReference type="Gene3D" id="3.10.350.10">
    <property type="entry name" value="LysM domain"/>
    <property type="match status" value="3"/>
</dbReference>
<dbReference type="PANTHER" id="PTHR47053">
    <property type="entry name" value="MUREIN DD-ENDOPEPTIDASE MEPH-RELATED"/>
    <property type="match status" value="1"/>
</dbReference>
<feature type="domain" description="LysM" evidence="8">
    <location>
        <begin position="86"/>
        <end position="130"/>
    </location>
</feature>
<name>A0A365P2S9_9FLAO</name>
<keyword evidence="11" id="KW-1185">Reference proteome</keyword>
<dbReference type="SMART" id="SM00257">
    <property type="entry name" value="LysM"/>
    <property type="match status" value="3"/>
</dbReference>
<dbReference type="InterPro" id="IPR036779">
    <property type="entry name" value="LysM_dom_sf"/>
</dbReference>
<evidence type="ECO:0000259" key="9">
    <source>
        <dbReference type="PROSITE" id="PS51935"/>
    </source>
</evidence>
<evidence type="ECO:0000313" key="10">
    <source>
        <dbReference type="EMBL" id="RBA28831.1"/>
    </source>
</evidence>
<dbReference type="PROSITE" id="PS51782">
    <property type="entry name" value="LYSM"/>
    <property type="match status" value="3"/>
</dbReference>
<dbReference type="PANTHER" id="PTHR47053:SF1">
    <property type="entry name" value="MUREIN DD-ENDOPEPTIDASE MEPH-RELATED"/>
    <property type="match status" value="1"/>
</dbReference>
<keyword evidence="5 10" id="KW-0378">Hydrolase</keyword>
<protein>
    <submittedName>
        <fullName evidence="10">Glycoside hydrolase</fullName>
    </submittedName>
</protein>
<dbReference type="Pfam" id="PF01476">
    <property type="entry name" value="LysM"/>
    <property type="match status" value="3"/>
</dbReference>
<evidence type="ECO:0000256" key="6">
    <source>
        <dbReference type="ARBA" id="ARBA00022807"/>
    </source>
</evidence>